<organism evidence="2 3">
    <name type="scientific">Loigolactobacillus bifermentans DSM 20003</name>
    <dbReference type="NCBI Taxonomy" id="1423726"/>
    <lineage>
        <taxon>Bacteria</taxon>
        <taxon>Bacillati</taxon>
        <taxon>Bacillota</taxon>
        <taxon>Bacilli</taxon>
        <taxon>Lactobacillales</taxon>
        <taxon>Lactobacillaceae</taxon>
        <taxon>Loigolactobacillus</taxon>
    </lineage>
</organism>
<dbReference type="EMBL" id="AZDA01000090">
    <property type="protein sequence ID" value="KRK34586.1"/>
    <property type="molecule type" value="Genomic_DNA"/>
</dbReference>
<evidence type="ECO:0000313" key="3">
    <source>
        <dbReference type="Proteomes" id="UP000051461"/>
    </source>
</evidence>
<dbReference type="STRING" id="1423726.FC07_GL000335"/>
<comment type="caution">
    <text evidence="2">The sequence shown here is derived from an EMBL/GenBank/DDBJ whole genome shotgun (WGS) entry which is preliminary data.</text>
</comment>
<dbReference type="PANTHER" id="PTHR18964">
    <property type="entry name" value="ROK (REPRESSOR, ORF, KINASE) FAMILY"/>
    <property type="match status" value="1"/>
</dbReference>
<sequence length="201" mass="21845">MYAAIDIGGTAIKYALLDDTFHIQKKWQRPTLIFAAAAQFYDYVCRELLAERPTLIGVSMPGILSKTGQVISNTSRLLNSIFHTNPNREISQRLHQVPVAALNDARAAGTCEVQLGNGRHTASSLYWLIGTAIGGASFQGTQLITGQDNFAGEFSHLPIAIENNRTVGLAKRTGIPALIKDYNARVTPEQAVHTGQAVTQR</sequence>
<keyword evidence="3" id="KW-1185">Reference proteome</keyword>
<accession>A0A0R1GT67</accession>
<dbReference type="SUPFAM" id="SSF53067">
    <property type="entry name" value="Actin-like ATPase domain"/>
    <property type="match status" value="1"/>
</dbReference>
<comment type="similarity">
    <text evidence="1">Belongs to the ROK (NagC/XylR) family.</text>
</comment>
<gene>
    <name evidence="2" type="ORF">FC07_GL000335</name>
</gene>
<evidence type="ECO:0000313" key="2">
    <source>
        <dbReference type="EMBL" id="KRK34586.1"/>
    </source>
</evidence>
<dbReference type="PANTHER" id="PTHR18964:SF149">
    <property type="entry name" value="BIFUNCTIONAL UDP-N-ACETYLGLUCOSAMINE 2-EPIMERASE_N-ACETYLMANNOSAMINE KINASE"/>
    <property type="match status" value="1"/>
</dbReference>
<dbReference type="InterPro" id="IPR043129">
    <property type="entry name" value="ATPase_NBD"/>
</dbReference>
<dbReference type="OrthoDB" id="9795247at2"/>
<evidence type="ECO:0008006" key="4">
    <source>
        <dbReference type="Google" id="ProtNLM"/>
    </source>
</evidence>
<evidence type="ECO:0000256" key="1">
    <source>
        <dbReference type="ARBA" id="ARBA00006479"/>
    </source>
</evidence>
<dbReference type="Gene3D" id="3.30.420.40">
    <property type="match status" value="2"/>
</dbReference>
<reference evidence="2 3" key="1">
    <citation type="journal article" date="2015" name="Genome Announc.">
        <title>Expanding the biotechnology potential of lactobacilli through comparative genomics of 213 strains and associated genera.</title>
        <authorList>
            <person name="Sun Z."/>
            <person name="Harris H.M."/>
            <person name="McCann A."/>
            <person name="Guo C."/>
            <person name="Argimon S."/>
            <person name="Zhang W."/>
            <person name="Yang X."/>
            <person name="Jeffery I.B."/>
            <person name="Cooney J.C."/>
            <person name="Kagawa T.F."/>
            <person name="Liu W."/>
            <person name="Song Y."/>
            <person name="Salvetti E."/>
            <person name="Wrobel A."/>
            <person name="Rasinkangas P."/>
            <person name="Parkhill J."/>
            <person name="Rea M.C."/>
            <person name="O'Sullivan O."/>
            <person name="Ritari J."/>
            <person name="Douillard F.P."/>
            <person name="Paul Ross R."/>
            <person name="Yang R."/>
            <person name="Briner A.E."/>
            <person name="Felis G.E."/>
            <person name="de Vos W.M."/>
            <person name="Barrangou R."/>
            <person name="Klaenhammer T.R."/>
            <person name="Caufield P.W."/>
            <person name="Cui Y."/>
            <person name="Zhang H."/>
            <person name="O'Toole P.W."/>
        </authorList>
    </citation>
    <scope>NUCLEOTIDE SEQUENCE [LARGE SCALE GENOMIC DNA]</scope>
    <source>
        <strain evidence="2 3">DSM 20003</strain>
    </source>
</reference>
<dbReference type="Proteomes" id="UP000051461">
    <property type="component" value="Unassembled WGS sequence"/>
</dbReference>
<dbReference type="PATRIC" id="fig|1423726.3.peg.352"/>
<name>A0A0R1GT67_9LACO</name>
<proteinExistence type="inferred from homology"/>
<dbReference type="InterPro" id="IPR000600">
    <property type="entry name" value="ROK"/>
</dbReference>
<protein>
    <recommendedName>
        <fullName evidence="4">ROK family protein</fullName>
    </recommendedName>
</protein>
<dbReference type="Pfam" id="PF00480">
    <property type="entry name" value="ROK"/>
    <property type="match status" value="1"/>
</dbReference>
<dbReference type="AlphaFoldDB" id="A0A0R1GT67"/>